<keyword evidence="6" id="KW-0695">RNA-directed DNA polymerase</keyword>
<keyword evidence="3" id="KW-0540">Nuclease</keyword>
<evidence type="ECO:0000259" key="7">
    <source>
        <dbReference type="Pfam" id="PF17917"/>
    </source>
</evidence>
<dbReference type="InterPro" id="IPR050951">
    <property type="entry name" value="Retrovirus_Pol_polyprotein"/>
</dbReference>
<dbReference type="Gene3D" id="3.30.70.270">
    <property type="match status" value="2"/>
</dbReference>
<dbReference type="Proteomes" id="UP000031668">
    <property type="component" value="Unassembled WGS sequence"/>
</dbReference>
<evidence type="ECO:0000256" key="2">
    <source>
        <dbReference type="ARBA" id="ARBA00022695"/>
    </source>
</evidence>
<dbReference type="PANTHER" id="PTHR37984">
    <property type="entry name" value="PROTEIN CBG26694"/>
    <property type="match status" value="1"/>
</dbReference>
<evidence type="ECO:0000313" key="9">
    <source>
        <dbReference type="Proteomes" id="UP000031668"/>
    </source>
</evidence>
<evidence type="ECO:0000256" key="4">
    <source>
        <dbReference type="ARBA" id="ARBA00022759"/>
    </source>
</evidence>
<keyword evidence="2" id="KW-0548">Nucleotidyltransferase</keyword>
<gene>
    <name evidence="8" type="ORF">RF11_02288</name>
</gene>
<accession>A0A0C2JCH3</accession>
<dbReference type="AlphaFoldDB" id="A0A0C2JCH3"/>
<dbReference type="GO" id="GO:0004519">
    <property type="term" value="F:endonuclease activity"/>
    <property type="evidence" value="ECO:0007669"/>
    <property type="project" value="UniProtKB-KW"/>
</dbReference>
<name>A0A0C2JCH3_THEKT</name>
<reference evidence="8 9" key="1">
    <citation type="journal article" date="2014" name="Genome Biol. Evol.">
        <title>The genome of the myxosporean Thelohanellus kitauei shows adaptations to nutrient acquisition within its fish host.</title>
        <authorList>
            <person name="Yang Y."/>
            <person name="Xiong J."/>
            <person name="Zhou Z."/>
            <person name="Huo F."/>
            <person name="Miao W."/>
            <person name="Ran C."/>
            <person name="Liu Y."/>
            <person name="Zhang J."/>
            <person name="Feng J."/>
            <person name="Wang M."/>
            <person name="Wang M."/>
            <person name="Wang L."/>
            <person name="Yao B."/>
        </authorList>
    </citation>
    <scope>NUCLEOTIDE SEQUENCE [LARGE SCALE GENOMIC DNA]</scope>
    <source>
        <strain evidence="8">Wuqing</strain>
    </source>
</reference>
<dbReference type="PANTHER" id="PTHR37984:SF5">
    <property type="entry name" value="PROTEIN NYNRIN-LIKE"/>
    <property type="match status" value="1"/>
</dbReference>
<keyword evidence="1" id="KW-0808">Transferase</keyword>
<evidence type="ECO:0000256" key="1">
    <source>
        <dbReference type="ARBA" id="ARBA00022679"/>
    </source>
</evidence>
<keyword evidence="5" id="KW-0378">Hydrolase</keyword>
<evidence type="ECO:0000256" key="6">
    <source>
        <dbReference type="ARBA" id="ARBA00022918"/>
    </source>
</evidence>
<organism evidence="8 9">
    <name type="scientific">Thelohanellus kitauei</name>
    <name type="common">Myxosporean</name>
    <dbReference type="NCBI Taxonomy" id="669202"/>
    <lineage>
        <taxon>Eukaryota</taxon>
        <taxon>Metazoa</taxon>
        <taxon>Cnidaria</taxon>
        <taxon>Myxozoa</taxon>
        <taxon>Myxosporea</taxon>
        <taxon>Bivalvulida</taxon>
        <taxon>Platysporina</taxon>
        <taxon>Myxobolidae</taxon>
        <taxon>Thelohanellus</taxon>
    </lineage>
</organism>
<dbReference type="InterPro" id="IPR043128">
    <property type="entry name" value="Rev_trsase/Diguanyl_cyclase"/>
</dbReference>
<evidence type="ECO:0000313" key="8">
    <source>
        <dbReference type="EMBL" id="KII66908.1"/>
    </source>
</evidence>
<protein>
    <recommendedName>
        <fullName evidence="7">Reverse transcriptase RNase H-like domain-containing protein</fullName>
    </recommendedName>
</protein>
<evidence type="ECO:0000256" key="5">
    <source>
        <dbReference type="ARBA" id="ARBA00022801"/>
    </source>
</evidence>
<proteinExistence type="predicted"/>
<sequence length="280" mass="32621">MPYGLIGAPATFQRTVNQFFRELEFVSNTKHIDKVFETLSKNDAAININKSCLGISEVKYLGHIFNKDGVRPDPENAHAISNWPTPKNTERFIPEFSNVARPLHDIENQEDIMWTHHCADSFDKLKKVLKSEPVLVYLDLENHFNFTLMQAAQQSKPSWNKSETKYSSYEIECLAFVYACKQFRQYLFSREFEVYSDHKPLEWLLKNKIRDGRIGRLIVLLQEYNFKIHYSKGRTKTNVDVLLRLALYTEIEPIISTQGIIRKQNADATIRVVKESIKKS</sequence>
<evidence type="ECO:0000256" key="3">
    <source>
        <dbReference type="ARBA" id="ARBA00022722"/>
    </source>
</evidence>
<keyword evidence="9" id="KW-1185">Reference proteome</keyword>
<dbReference type="Pfam" id="PF17917">
    <property type="entry name" value="RT_RNaseH"/>
    <property type="match status" value="1"/>
</dbReference>
<dbReference type="InterPro" id="IPR043502">
    <property type="entry name" value="DNA/RNA_pol_sf"/>
</dbReference>
<dbReference type="EMBL" id="JWZT01003383">
    <property type="protein sequence ID" value="KII66908.1"/>
    <property type="molecule type" value="Genomic_DNA"/>
</dbReference>
<dbReference type="OrthoDB" id="115435at2759"/>
<comment type="caution">
    <text evidence="8">The sequence shown here is derived from an EMBL/GenBank/DDBJ whole genome shotgun (WGS) entry which is preliminary data.</text>
</comment>
<dbReference type="InterPro" id="IPR041373">
    <property type="entry name" value="RT_RNaseH"/>
</dbReference>
<dbReference type="GO" id="GO:0016787">
    <property type="term" value="F:hydrolase activity"/>
    <property type="evidence" value="ECO:0007669"/>
    <property type="project" value="UniProtKB-KW"/>
</dbReference>
<feature type="domain" description="Reverse transcriptase RNase H-like" evidence="7">
    <location>
        <begin position="158"/>
        <end position="224"/>
    </location>
</feature>
<dbReference type="GO" id="GO:0003964">
    <property type="term" value="F:RNA-directed DNA polymerase activity"/>
    <property type="evidence" value="ECO:0007669"/>
    <property type="project" value="UniProtKB-KW"/>
</dbReference>
<keyword evidence="4" id="KW-0255">Endonuclease</keyword>
<dbReference type="SUPFAM" id="SSF56672">
    <property type="entry name" value="DNA/RNA polymerases"/>
    <property type="match status" value="1"/>
</dbReference>
<dbReference type="CDD" id="cd09274">
    <property type="entry name" value="RNase_HI_RT_Ty3"/>
    <property type="match status" value="1"/>
</dbReference>